<proteinExistence type="evidence at transcript level"/>
<dbReference type="EMBL" id="JO841434">
    <property type="protein sequence ID" value="AEO33051.1"/>
    <property type="molecule type" value="mRNA"/>
</dbReference>
<reference evidence="3" key="1">
    <citation type="journal article" date="2011" name="PLoS ONE">
        <title>A deep insight into the sialotranscriptome of the gulf coast tick, Amblyomma maculatum.</title>
        <authorList>
            <person name="Karim S."/>
            <person name="Singh P."/>
            <person name="Ribeiro J.M."/>
        </authorList>
    </citation>
    <scope>NUCLEOTIDE SEQUENCE</scope>
    <source>
        <tissue evidence="3">Salivary gland</tissue>
    </source>
</reference>
<dbReference type="GO" id="GO:0030682">
    <property type="term" value="P:symbiont-mediated perturbation of host defenses"/>
    <property type="evidence" value="ECO:0007669"/>
    <property type="project" value="InterPro"/>
</dbReference>
<dbReference type="Gene3D" id="2.40.128.20">
    <property type="match status" value="1"/>
</dbReference>
<protein>
    <submittedName>
        <fullName evidence="3">Uncharacterized protein</fullName>
    </submittedName>
</protein>
<keyword evidence="2" id="KW-1133">Transmembrane helix</keyword>
<name>G3MHT3_AMBMU</name>
<dbReference type="AlphaFoldDB" id="G3MHT3"/>
<keyword evidence="2" id="KW-0472">Membrane</keyword>
<evidence type="ECO:0000256" key="1">
    <source>
        <dbReference type="SAM" id="MobiDB-lite"/>
    </source>
</evidence>
<accession>G3MHT3</accession>
<sequence>DSRSVVNAAQRPFCRCSAQPLSDHRSPKMAFLQCFKCFVLSGLVLAMISAMKQGPMYSKQEDIYSFQDPTEMISKQTSLVLYQISTNGNRPPYLCMTSSFVTYEAPGYIRNVEYYTPNLRDTGRLVDYNNITFKMTPNTTMNSQPFIHLEPRGDLPQAASIWLQSQSARDQSVLFSNSKCIILGTYFHQRGRTFCLLWLPKEDVNQPPKYCEFMMLALCATPIYNVYHTEKQLCDFIRKQPYRNLARMSQDRKNNDLSSAGGDAGTVPPR</sequence>
<keyword evidence="2" id="KW-0812">Transmembrane</keyword>
<feature type="transmembrane region" description="Helical" evidence="2">
    <location>
        <begin position="30"/>
        <end position="50"/>
    </location>
</feature>
<dbReference type="InterPro" id="IPR002970">
    <property type="entry name" value="Tick_his-bd"/>
</dbReference>
<dbReference type="GO" id="GO:0043176">
    <property type="term" value="F:amine binding"/>
    <property type="evidence" value="ECO:0007669"/>
    <property type="project" value="InterPro"/>
</dbReference>
<evidence type="ECO:0000256" key="2">
    <source>
        <dbReference type="SAM" id="Phobius"/>
    </source>
</evidence>
<organism evidence="3">
    <name type="scientific">Amblyomma maculatum</name>
    <name type="common">Gulf Coast tick</name>
    <dbReference type="NCBI Taxonomy" id="34609"/>
    <lineage>
        <taxon>Eukaryota</taxon>
        <taxon>Metazoa</taxon>
        <taxon>Ecdysozoa</taxon>
        <taxon>Arthropoda</taxon>
        <taxon>Chelicerata</taxon>
        <taxon>Arachnida</taxon>
        <taxon>Acari</taxon>
        <taxon>Parasitiformes</taxon>
        <taxon>Ixodida</taxon>
        <taxon>Ixodoidea</taxon>
        <taxon>Ixodidae</taxon>
        <taxon>Amblyomminae</taxon>
        <taxon>Amblyomma</taxon>
    </lineage>
</organism>
<evidence type="ECO:0000313" key="3">
    <source>
        <dbReference type="EMBL" id="AEO33051.1"/>
    </source>
</evidence>
<dbReference type="Pfam" id="PF02098">
    <property type="entry name" value="His_binding"/>
    <property type="match status" value="1"/>
</dbReference>
<feature type="region of interest" description="Disordered" evidence="1">
    <location>
        <begin position="249"/>
        <end position="270"/>
    </location>
</feature>
<feature type="non-terminal residue" evidence="3">
    <location>
        <position position="1"/>
    </location>
</feature>
<dbReference type="InterPro" id="IPR012674">
    <property type="entry name" value="Calycin"/>
</dbReference>
<dbReference type="SUPFAM" id="SSF50814">
    <property type="entry name" value="Lipocalins"/>
    <property type="match status" value="1"/>
</dbReference>